<keyword evidence="1" id="KW-1133">Transmembrane helix</keyword>
<accession>A0A367FJS3</accession>
<dbReference type="Proteomes" id="UP000253094">
    <property type="component" value="Unassembled WGS sequence"/>
</dbReference>
<feature type="transmembrane region" description="Helical" evidence="1">
    <location>
        <begin position="105"/>
        <end position="125"/>
    </location>
</feature>
<reference evidence="2 3" key="1">
    <citation type="submission" date="2018-06" db="EMBL/GenBank/DDBJ databases">
        <title>Sphaerisporangium craniellae sp. nov., isolated from a marine sponge in the South China Sea.</title>
        <authorList>
            <person name="Li L."/>
        </authorList>
    </citation>
    <scope>NUCLEOTIDE SEQUENCE [LARGE SCALE GENOMIC DNA]</scope>
    <source>
        <strain evidence="2 3">CCTCC AA 208026</strain>
    </source>
</reference>
<feature type="transmembrane region" description="Helical" evidence="1">
    <location>
        <begin position="44"/>
        <end position="64"/>
    </location>
</feature>
<keyword evidence="1" id="KW-0812">Transmembrane</keyword>
<proteinExistence type="predicted"/>
<evidence type="ECO:0000313" key="3">
    <source>
        <dbReference type="Proteomes" id="UP000253094"/>
    </source>
</evidence>
<evidence type="ECO:0000313" key="2">
    <source>
        <dbReference type="EMBL" id="RCG30544.1"/>
    </source>
</evidence>
<keyword evidence="3" id="KW-1185">Reference proteome</keyword>
<feature type="transmembrane region" description="Helical" evidence="1">
    <location>
        <begin position="16"/>
        <end position="38"/>
    </location>
</feature>
<dbReference type="EMBL" id="QOIL01000007">
    <property type="protein sequence ID" value="RCG30544.1"/>
    <property type="molecule type" value="Genomic_DNA"/>
</dbReference>
<comment type="caution">
    <text evidence="2">The sequence shown here is derived from an EMBL/GenBank/DDBJ whole genome shotgun (WGS) entry which is preliminary data.</text>
</comment>
<dbReference type="AlphaFoldDB" id="A0A367FJS3"/>
<gene>
    <name evidence="2" type="ORF">DQ384_14655</name>
</gene>
<protein>
    <submittedName>
        <fullName evidence="2">Uncharacterized protein</fullName>
    </submittedName>
</protein>
<sequence length="144" mass="15649">MSRAGEPAAWTRRERWWHVGSVFLLGLAMLVLTLAYGLLMDGPAQSTTFVVLLIPLLVLVIYTARRPAVPRHHRTLYSSVTPIGAVLYAITVVFGRVFFPSALWWWVPGAILCALPFFLVGLLNLRAAGEGVTPPAGAGRGPRG</sequence>
<keyword evidence="1" id="KW-0472">Membrane</keyword>
<dbReference type="OrthoDB" id="3429272at2"/>
<evidence type="ECO:0000256" key="1">
    <source>
        <dbReference type="SAM" id="Phobius"/>
    </source>
</evidence>
<name>A0A367FJS3_9ACTN</name>
<feature type="transmembrane region" description="Helical" evidence="1">
    <location>
        <begin position="76"/>
        <end position="99"/>
    </location>
</feature>
<organism evidence="2 3">
    <name type="scientific">Sphaerisporangium album</name>
    <dbReference type="NCBI Taxonomy" id="509200"/>
    <lineage>
        <taxon>Bacteria</taxon>
        <taxon>Bacillati</taxon>
        <taxon>Actinomycetota</taxon>
        <taxon>Actinomycetes</taxon>
        <taxon>Streptosporangiales</taxon>
        <taxon>Streptosporangiaceae</taxon>
        <taxon>Sphaerisporangium</taxon>
    </lineage>
</organism>
<dbReference type="RefSeq" id="WP_114029340.1">
    <property type="nucleotide sequence ID" value="NZ_QOIL01000007.1"/>
</dbReference>